<organism evidence="3 4">
    <name type="scientific">Daphnia sinensis</name>
    <dbReference type="NCBI Taxonomy" id="1820382"/>
    <lineage>
        <taxon>Eukaryota</taxon>
        <taxon>Metazoa</taxon>
        <taxon>Ecdysozoa</taxon>
        <taxon>Arthropoda</taxon>
        <taxon>Crustacea</taxon>
        <taxon>Branchiopoda</taxon>
        <taxon>Diplostraca</taxon>
        <taxon>Cladocera</taxon>
        <taxon>Anomopoda</taxon>
        <taxon>Daphniidae</taxon>
        <taxon>Daphnia</taxon>
        <taxon>Daphnia similis group</taxon>
    </lineage>
</organism>
<reference evidence="3 4" key="1">
    <citation type="submission" date="2022-05" db="EMBL/GenBank/DDBJ databases">
        <title>A multi-omics perspective on studying reproductive biology in Daphnia sinensis.</title>
        <authorList>
            <person name="Jia J."/>
        </authorList>
    </citation>
    <scope>NUCLEOTIDE SEQUENCE [LARGE SCALE GENOMIC DNA]</scope>
    <source>
        <strain evidence="3 4">WSL</strain>
    </source>
</reference>
<dbReference type="EMBL" id="WJBH02000003">
    <property type="protein sequence ID" value="KAI9561520.1"/>
    <property type="molecule type" value="Genomic_DNA"/>
</dbReference>
<accession>A0AAD5LF07</accession>
<evidence type="ECO:0000259" key="2">
    <source>
        <dbReference type="SMART" id="SM00587"/>
    </source>
</evidence>
<dbReference type="Proteomes" id="UP000820818">
    <property type="component" value="Linkage Group LG3"/>
</dbReference>
<dbReference type="SMART" id="SM00587">
    <property type="entry name" value="CHK"/>
    <property type="match status" value="1"/>
</dbReference>
<dbReference type="InterPro" id="IPR011009">
    <property type="entry name" value="Kinase-like_dom_sf"/>
</dbReference>
<dbReference type="InterPro" id="IPR015897">
    <property type="entry name" value="CHK_kinase-like"/>
</dbReference>
<dbReference type="InterPro" id="IPR004119">
    <property type="entry name" value="EcKL"/>
</dbReference>
<dbReference type="Pfam" id="PF02958">
    <property type="entry name" value="EcKL"/>
    <property type="match status" value="2"/>
</dbReference>
<protein>
    <recommendedName>
        <fullName evidence="2">CHK kinase-like domain-containing protein</fullName>
    </recommendedName>
</protein>
<evidence type="ECO:0000256" key="1">
    <source>
        <dbReference type="SAM" id="MobiDB-lite"/>
    </source>
</evidence>
<dbReference type="SUPFAM" id="SSF56112">
    <property type="entry name" value="Protein kinase-like (PK-like)"/>
    <property type="match status" value="1"/>
</dbReference>
<feature type="domain" description="CHK kinase-like" evidence="2">
    <location>
        <begin position="160"/>
        <end position="380"/>
    </location>
</feature>
<sequence>MTREIKNLVDKQLFWKTLFETKNLAAQLTSLAENQDDGVIYDDLLQYGKVHVVAQSGSNAGDNFQSDTFVVTARLLQGRPEEPINVLSAFIKVLPSNSFLRQAVNESRVHQREINMYHHFFGLLREMHADQPIPLDVPDCYYTHVEEVVKGETDGSSTCIVLQDLKADHYRMLDIKRGVDYHHCHMALTSLAHYHAQTMNALRTWKDSSTSGELSRVPPAAQFFLDEISMFDMGLTKILQDFATTVVDLAKPVNRPDLVEWLTDLQQRLPEIMLVDNLETIGPLACILHGDFWNNNMLFKYAEQTYHSEEEDGTTNNETAASANIPVSLKMVDFQQARIGHPLSDVLYFMYTSTMPELRQRSMLVLLRYYFDTLTTDLRLLGVSFDNYTWQNFLEDYKKRSLMWMFAGVLMITMTQNKQVVTTLQDMDAAEKNKDPKPDTNVEPVKGESGMSLDMEEKMRNMMATRAQSNSSAQSDRILKLILEVKALNDS</sequence>
<dbReference type="PANTHER" id="PTHR11012:SF30">
    <property type="entry name" value="PROTEIN KINASE-LIKE DOMAIN-CONTAINING"/>
    <property type="match status" value="1"/>
</dbReference>
<feature type="compositionally biased region" description="Basic and acidic residues" evidence="1">
    <location>
        <begin position="429"/>
        <end position="440"/>
    </location>
</feature>
<dbReference type="PANTHER" id="PTHR11012">
    <property type="entry name" value="PROTEIN KINASE-LIKE DOMAIN-CONTAINING"/>
    <property type="match status" value="1"/>
</dbReference>
<feature type="region of interest" description="Disordered" evidence="1">
    <location>
        <begin position="429"/>
        <end position="453"/>
    </location>
</feature>
<keyword evidence="4" id="KW-1185">Reference proteome</keyword>
<evidence type="ECO:0000313" key="3">
    <source>
        <dbReference type="EMBL" id="KAI9561520.1"/>
    </source>
</evidence>
<proteinExistence type="predicted"/>
<dbReference type="Gene3D" id="3.90.1200.10">
    <property type="match status" value="1"/>
</dbReference>
<evidence type="ECO:0000313" key="4">
    <source>
        <dbReference type="Proteomes" id="UP000820818"/>
    </source>
</evidence>
<comment type="caution">
    <text evidence="3">The sequence shown here is derived from an EMBL/GenBank/DDBJ whole genome shotgun (WGS) entry which is preliminary data.</text>
</comment>
<dbReference type="AlphaFoldDB" id="A0AAD5LF07"/>
<name>A0AAD5LF07_9CRUS</name>
<gene>
    <name evidence="3" type="ORF">GHT06_012479</name>
</gene>